<dbReference type="InterPro" id="IPR002881">
    <property type="entry name" value="DUF58"/>
</dbReference>
<sequence>MTPRIRRIRGAGARAARFAALRRLRPTARGWGTGLGGLVLAGLGLGLGSTDLIRLGLVGPLVVLVGAVWLLLVDPTRGRHPLRVVRAVHPNPVPVHGTATARVEVRAGDPSGRARLAELVLGEQAATQLSGGLTLRARVVRSPGQITLSYPIQPIRRGRWPLGPLVVRRADPFGVMRTRAALGQQAEVAVWPEVVDLLLPGGALVGEPDRVALGARTPSPDDAALRDYRVGDDLRRVHWASSARRGQLLVRSDERAGMLPASVLLDLPQDRAGIEWSISLAASMGIALLTAGHPVRLLGARAGEGAATVDPAVRLRHLREGAGQTGRAALLDLTVDLEPGRTPADADADLLAAAHELTAAGSGSALVLGVLGPLSAAARNTLAPVGDLCDALAVVRVPSGAGVARREAEHTIAALRRAGWRACPATPGEDLHTCWLRLLRTER</sequence>
<dbReference type="PANTHER" id="PTHR34351">
    <property type="entry name" value="SLR1927 PROTEIN-RELATED"/>
    <property type="match status" value="1"/>
</dbReference>
<keyword evidence="1" id="KW-1133">Transmembrane helix</keyword>
<name>A0A7Y0LYN9_CELFI</name>
<accession>A0A7Y0LYN9</accession>
<comment type="caution">
    <text evidence="3">The sequence shown here is derived from an EMBL/GenBank/DDBJ whole genome shotgun (WGS) entry which is preliminary data.</text>
</comment>
<evidence type="ECO:0000313" key="3">
    <source>
        <dbReference type="EMBL" id="NMR20618.1"/>
    </source>
</evidence>
<feature type="domain" description="DUF58" evidence="2">
    <location>
        <begin position="225"/>
        <end position="370"/>
    </location>
</feature>
<dbReference type="PANTHER" id="PTHR34351:SF1">
    <property type="entry name" value="SLR1927 PROTEIN"/>
    <property type="match status" value="1"/>
</dbReference>
<feature type="transmembrane region" description="Helical" evidence="1">
    <location>
        <begin position="30"/>
        <end position="47"/>
    </location>
</feature>
<keyword evidence="1" id="KW-0812">Transmembrane</keyword>
<evidence type="ECO:0000313" key="4">
    <source>
        <dbReference type="Proteomes" id="UP000562124"/>
    </source>
</evidence>
<organism evidence="3 4">
    <name type="scientific">Cellulomonas fimi</name>
    <dbReference type="NCBI Taxonomy" id="1708"/>
    <lineage>
        <taxon>Bacteria</taxon>
        <taxon>Bacillati</taxon>
        <taxon>Actinomycetota</taxon>
        <taxon>Actinomycetes</taxon>
        <taxon>Micrococcales</taxon>
        <taxon>Cellulomonadaceae</taxon>
        <taxon>Cellulomonas</taxon>
    </lineage>
</organism>
<keyword evidence="1" id="KW-0472">Membrane</keyword>
<keyword evidence="4" id="KW-1185">Reference proteome</keyword>
<gene>
    <name evidence="3" type="ORF">HIR71_10375</name>
</gene>
<dbReference type="Proteomes" id="UP000562124">
    <property type="component" value="Unassembled WGS sequence"/>
</dbReference>
<protein>
    <submittedName>
        <fullName evidence="3">DUF58 domain-containing protein</fullName>
    </submittedName>
</protein>
<dbReference type="EMBL" id="JABCJJ010000014">
    <property type="protein sequence ID" value="NMR20618.1"/>
    <property type="molecule type" value="Genomic_DNA"/>
</dbReference>
<proteinExistence type="predicted"/>
<reference evidence="3 4" key="1">
    <citation type="submission" date="2020-04" db="EMBL/GenBank/DDBJ databases">
        <title>Sequencing and Assembly of C. fimi.</title>
        <authorList>
            <person name="Ramsey A.R."/>
        </authorList>
    </citation>
    <scope>NUCLEOTIDE SEQUENCE [LARGE SCALE GENOMIC DNA]</scope>
    <source>
        <strain evidence="3 4">SB</strain>
    </source>
</reference>
<evidence type="ECO:0000256" key="1">
    <source>
        <dbReference type="SAM" id="Phobius"/>
    </source>
</evidence>
<dbReference type="RefSeq" id="WP_169324989.1">
    <property type="nucleotide sequence ID" value="NZ_JABCJJ010000014.1"/>
</dbReference>
<dbReference type="AlphaFoldDB" id="A0A7Y0LYN9"/>
<evidence type="ECO:0000259" key="2">
    <source>
        <dbReference type="Pfam" id="PF01882"/>
    </source>
</evidence>
<feature type="transmembrane region" description="Helical" evidence="1">
    <location>
        <begin position="53"/>
        <end position="73"/>
    </location>
</feature>
<dbReference type="Pfam" id="PF01882">
    <property type="entry name" value="DUF58"/>
    <property type="match status" value="1"/>
</dbReference>